<sequence>MRGQVEIYSTKKGMIAIESPIKNKILQKLSERELTFEELIEVCEKARSTMSVHLNDLLSMGLVYKRVDARDRRKKYFGLNTDLLVSSKVPVATHYEKILQSIPGTVGDKYGFLKSLFHLVRSGMESYGVDTSPAMKKIGRDVGKTLAPFFKARTADALLKEVSEFWEAQGLGKVMILKSDVPTIIVDDCFDCSTMPNIGRTQCSLDEGILEAIIEEKLKVKCSVEETECYGTGFHHCKFIIKIFK</sequence>
<feature type="domain" description="HTH arsR-type" evidence="1">
    <location>
        <begin position="12"/>
        <end position="100"/>
    </location>
</feature>
<dbReference type="PANTHER" id="PTHR35090:SF2">
    <property type="entry name" value="ARSR FAMILY TRANSCRIPTIONAL REGULATOR"/>
    <property type="match status" value="1"/>
</dbReference>
<organism evidence="3 4">
    <name type="scientific">Methanocella conradii (strain DSM 24694 / JCM 17849 / CGMCC 1.5162 / HZ254)</name>
    <dbReference type="NCBI Taxonomy" id="1041930"/>
    <lineage>
        <taxon>Archaea</taxon>
        <taxon>Methanobacteriati</taxon>
        <taxon>Methanobacteriota</taxon>
        <taxon>Stenosarchaea group</taxon>
        <taxon>Methanomicrobia</taxon>
        <taxon>Methanocellales</taxon>
        <taxon>Methanocellaceae</taxon>
        <taxon>Methanocella</taxon>
    </lineage>
</organism>
<dbReference type="EMBL" id="CP003243">
    <property type="protein sequence ID" value="AFD01184.1"/>
    <property type="molecule type" value="Genomic_DNA"/>
</dbReference>
<name>H8I7H4_METCZ</name>
<dbReference type="RefSeq" id="WP_014407015.1">
    <property type="nucleotide sequence ID" value="NC_017034.1"/>
</dbReference>
<feature type="domain" description="4-vinyl reductase 4VR" evidence="2">
    <location>
        <begin position="181"/>
        <end position="243"/>
    </location>
</feature>
<dbReference type="GO" id="GO:0003700">
    <property type="term" value="F:DNA-binding transcription factor activity"/>
    <property type="evidence" value="ECO:0007669"/>
    <property type="project" value="InterPro"/>
</dbReference>
<gene>
    <name evidence="3" type="ordered locus">Mtc_2458</name>
</gene>
<dbReference type="InterPro" id="IPR036388">
    <property type="entry name" value="WH-like_DNA-bd_sf"/>
</dbReference>
<evidence type="ECO:0000313" key="3">
    <source>
        <dbReference type="EMBL" id="AFD01184.1"/>
    </source>
</evidence>
<dbReference type="InterPro" id="IPR004096">
    <property type="entry name" value="V4R"/>
</dbReference>
<dbReference type="InterPro" id="IPR036390">
    <property type="entry name" value="WH_DNA-bd_sf"/>
</dbReference>
<dbReference type="CDD" id="cd00090">
    <property type="entry name" value="HTH_ARSR"/>
    <property type="match status" value="1"/>
</dbReference>
<keyword evidence="4" id="KW-1185">Reference proteome</keyword>
<dbReference type="SUPFAM" id="SSF46785">
    <property type="entry name" value="Winged helix' DNA-binding domain"/>
    <property type="match status" value="1"/>
</dbReference>
<dbReference type="Gene3D" id="1.10.10.10">
    <property type="entry name" value="Winged helix-like DNA-binding domain superfamily/Winged helix DNA-binding domain"/>
    <property type="match status" value="1"/>
</dbReference>
<protein>
    <submittedName>
        <fullName evidence="3">Transcriptional regulator (Contains V4R domain), ArsR family</fullName>
    </submittedName>
</protein>
<dbReference type="eggNOG" id="arCOG01688">
    <property type="taxonomic scope" value="Archaea"/>
</dbReference>
<evidence type="ECO:0000313" key="4">
    <source>
        <dbReference type="Proteomes" id="UP000005233"/>
    </source>
</evidence>
<dbReference type="SUPFAM" id="SSF111126">
    <property type="entry name" value="Ligand-binding domain in the NO signalling and Golgi transport"/>
    <property type="match status" value="1"/>
</dbReference>
<dbReference type="Pfam" id="PF02830">
    <property type="entry name" value="V4R"/>
    <property type="match status" value="1"/>
</dbReference>
<dbReference type="STRING" id="1041930.Mtc_2458"/>
<dbReference type="HOGENOM" id="CLU_1136066_0_0_2"/>
<dbReference type="KEGG" id="mez:Mtc_2458"/>
<dbReference type="SMART" id="SM00418">
    <property type="entry name" value="HTH_ARSR"/>
    <property type="match status" value="1"/>
</dbReference>
<dbReference type="Gene3D" id="3.30.1380.20">
    <property type="entry name" value="Trafficking protein particle complex subunit 3"/>
    <property type="match status" value="1"/>
</dbReference>
<dbReference type="Proteomes" id="UP000005233">
    <property type="component" value="Chromosome"/>
</dbReference>
<dbReference type="GeneID" id="11972635"/>
<dbReference type="OrthoDB" id="371687at2157"/>
<dbReference type="Pfam" id="PF01022">
    <property type="entry name" value="HTH_5"/>
    <property type="match status" value="1"/>
</dbReference>
<dbReference type="SMART" id="SM00989">
    <property type="entry name" value="V4R"/>
    <property type="match status" value="1"/>
</dbReference>
<evidence type="ECO:0000259" key="2">
    <source>
        <dbReference type="SMART" id="SM00989"/>
    </source>
</evidence>
<dbReference type="PANTHER" id="PTHR35090">
    <property type="entry name" value="DNA-DIRECTED RNA POLYMERASE SUBUNIT I"/>
    <property type="match status" value="1"/>
</dbReference>
<dbReference type="InterPro" id="IPR001845">
    <property type="entry name" value="HTH_ArsR_DNA-bd_dom"/>
</dbReference>
<dbReference type="InterPro" id="IPR024096">
    <property type="entry name" value="NO_sig/Golgi_transp_ligand-bd"/>
</dbReference>
<dbReference type="InterPro" id="IPR011991">
    <property type="entry name" value="ArsR-like_HTH"/>
</dbReference>
<proteinExistence type="predicted"/>
<accession>H8I7H4</accession>
<evidence type="ECO:0000259" key="1">
    <source>
        <dbReference type="SMART" id="SM00418"/>
    </source>
</evidence>
<reference evidence="3 4" key="1">
    <citation type="journal article" date="2012" name="J. Bacteriol.">
        <title>Complete genome sequence of a thermophilic methanogen, Methanocella conradii HZ254, isolated from Chinese rice field soil.</title>
        <authorList>
            <person name="Lu Z."/>
            <person name="Lu Y."/>
        </authorList>
    </citation>
    <scope>NUCLEOTIDE SEQUENCE [LARGE SCALE GENOMIC DNA]</scope>
    <source>
        <strain evidence="4">DSM 24694 / JCM 17849 / CGMCC 1.5162 / HZ254</strain>
    </source>
</reference>
<dbReference type="AlphaFoldDB" id="H8I7H4"/>